<evidence type="ECO:0000313" key="8">
    <source>
        <dbReference type="Proteomes" id="UP000263900"/>
    </source>
</evidence>
<keyword evidence="2 5" id="KW-0812">Transmembrane</keyword>
<feature type="transmembrane region" description="Helical" evidence="5">
    <location>
        <begin position="295"/>
        <end position="315"/>
    </location>
</feature>
<dbReference type="OrthoDB" id="9809599at2"/>
<dbReference type="SUPFAM" id="SSF103473">
    <property type="entry name" value="MFS general substrate transporter"/>
    <property type="match status" value="1"/>
</dbReference>
<dbReference type="GO" id="GO:0016020">
    <property type="term" value="C:membrane"/>
    <property type="evidence" value="ECO:0007669"/>
    <property type="project" value="UniProtKB-SubCell"/>
</dbReference>
<organism evidence="7 8">
    <name type="scientific">Paraflavitalea soli</name>
    <dbReference type="NCBI Taxonomy" id="2315862"/>
    <lineage>
        <taxon>Bacteria</taxon>
        <taxon>Pseudomonadati</taxon>
        <taxon>Bacteroidota</taxon>
        <taxon>Chitinophagia</taxon>
        <taxon>Chitinophagales</taxon>
        <taxon>Chitinophagaceae</taxon>
        <taxon>Paraflavitalea</taxon>
    </lineage>
</organism>
<protein>
    <submittedName>
        <fullName evidence="7">MFS transporter</fullName>
    </submittedName>
</protein>
<accession>A0A3B7MWT6</accession>
<feature type="transmembrane region" description="Helical" evidence="5">
    <location>
        <begin position="242"/>
        <end position="258"/>
    </location>
</feature>
<feature type="transmembrane region" description="Helical" evidence="5">
    <location>
        <begin position="103"/>
        <end position="124"/>
    </location>
</feature>
<dbReference type="RefSeq" id="WP_119053552.1">
    <property type="nucleotide sequence ID" value="NZ_CP032157.1"/>
</dbReference>
<dbReference type="PANTHER" id="PTHR23514:SF13">
    <property type="entry name" value="INNER MEMBRANE PROTEIN YBJJ"/>
    <property type="match status" value="1"/>
</dbReference>
<dbReference type="Gene3D" id="1.20.1250.20">
    <property type="entry name" value="MFS general substrate transporter like domains"/>
    <property type="match status" value="2"/>
</dbReference>
<feature type="transmembrane region" description="Helical" evidence="5">
    <location>
        <begin position="204"/>
        <end position="222"/>
    </location>
</feature>
<dbReference type="InterPro" id="IPR051788">
    <property type="entry name" value="MFS_Transporter"/>
</dbReference>
<dbReference type="Proteomes" id="UP000263900">
    <property type="component" value="Chromosome"/>
</dbReference>
<evidence type="ECO:0000256" key="1">
    <source>
        <dbReference type="ARBA" id="ARBA00004141"/>
    </source>
</evidence>
<dbReference type="PANTHER" id="PTHR23514">
    <property type="entry name" value="BYPASS OF STOP CODON PROTEIN 6"/>
    <property type="match status" value="1"/>
</dbReference>
<dbReference type="PROSITE" id="PS50850">
    <property type="entry name" value="MFS"/>
    <property type="match status" value="1"/>
</dbReference>
<feature type="transmembrane region" description="Helical" evidence="5">
    <location>
        <begin position="77"/>
        <end position="97"/>
    </location>
</feature>
<feature type="transmembrane region" description="Helical" evidence="5">
    <location>
        <begin position="162"/>
        <end position="184"/>
    </location>
</feature>
<feature type="transmembrane region" description="Helical" evidence="5">
    <location>
        <begin position="46"/>
        <end position="70"/>
    </location>
</feature>
<dbReference type="EMBL" id="CP032157">
    <property type="protein sequence ID" value="AXY77679.1"/>
    <property type="molecule type" value="Genomic_DNA"/>
</dbReference>
<dbReference type="InterPro" id="IPR036259">
    <property type="entry name" value="MFS_trans_sf"/>
</dbReference>
<keyword evidence="4 5" id="KW-0472">Membrane</keyword>
<keyword evidence="3 5" id="KW-1133">Transmembrane helix</keyword>
<sequence>MTNYKPRTHRIAASCFFFVCGFVFATWASRIPAIKDQFNLNEAELGAVLFMLPLGALVALPFAGWAVSVLGSRIMNFGAAIAYALVLLCIGFSNTIFLLSTALFLFGFCGNVLNIAMNTQALLVQEEMYNKSLLSSFHGLWSIGAMTGAALGGYTMKTGATTIQHFLIVAIVVTTLSLVSVFYLIRKARPAGEQKLFAWPDKMLWLLGAICFCCAICEGAMADWSSLYYKQVLNDLNRVSTTGYMVFACMMALGRLIGDAIIGRLSYKGALMLDGILITTGLLMATLLAYPITAIIGFGLIGFGVATVIPIVYSLSAKTSTMSTSAALAAVSTVGFSGFLVGPPMIGFIAHQTGLRIALMLLSLLGMIILWLCRKVKV</sequence>
<dbReference type="KEGG" id="pseg:D3H65_28485"/>
<dbReference type="InterPro" id="IPR020846">
    <property type="entry name" value="MFS_dom"/>
</dbReference>
<evidence type="ECO:0000313" key="7">
    <source>
        <dbReference type="EMBL" id="AXY77679.1"/>
    </source>
</evidence>
<comment type="subcellular location">
    <subcellularLocation>
        <location evidence="1">Membrane</location>
        <topology evidence="1">Multi-pass membrane protein</topology>
    </subcellularLocation>
</comment>
<feature type="domain" description="Major facilitator superfamily (MFS) profile" evidence="6">
    <location>
        <begin position="9"/>
        <end position="378"/>
    </location>
</feature>
<evidence type="ECO:0000256" key="3">
    <source>
        <dbReference type="ARBA" id="ARBA00022989"/>
    </source>
</evidence>
<keyword evidence="8" id="KW-1185">Reference proteome</keyword>
<feature type="transmembrane region" description="Helical" evidence="5">
    <location>
        <begin position="327"/>
        <end position="349"/>
    </location>
</feature>
<reference evidence="7 8" key="1">
    <citation type="submission" date="2018-09" db="EMBL/GenBank/DDBJ databases">
        <title>Genome sequencing of strain 6GH32-13.</title>
        <authorList>
            <person name="Weon H.-Y."/>
            <person name="Heo J."/>
            <person name="Kwon S.-W."/>
        </authorList>
    </citation>
    <scope>NUCLEOTIDE SEQUENCE [LARGE SCALE GENOMIC DNA]</scope>
    <source>
        <strain evidence="7 8">5GH32-13</strain>
    </source>
</reference>
<feature type="transmembrane region" description="Helical" evidence="5">
    <location>
        <begin position="355"/>
        <end position="373"/>
    </location>
</feature>
<feature type="transmembrane region" description="Helical" evidence="5">
    <location>
        <begin position="136"/>
        <end position="156"/>
    </location>
</feature>
<dbReference type="GO" id="GO:0022857">
    <property type="term" value="F:transmembrane transporter activity"/>
    <property type="evidence" value="ECO:0007669"/>
    <property type="project" value="InterPro"/>
</dbReference>
<evidence type="ECO:0000256" key="4">
    <source>
        <dbReference type="ARBA" id="ARBA00023136"/>
    </source>
</evidence>
<feature type="transmembrane region" description="Helical" evidence="5">
    <location>
        <begin position="270"/>
        <end position="289"/>
    </location>
</feature>
<evidence type="ECO:0000256" key="2">
    <source>
        <dbReference type="ARBA" id="ARBA00022692"/>
    </source>
</evidence>
<evidence type="ECO:0000256" key="5">
    <source>
        <dbReference type="SAM" id="Phobius"/>
    </source>
</evidence>
<dbReference type="Pfam" id="PF07690">
    <property type="entry name" value="MFS_1"/>
    <property type="match status" value="1"/>
</dbReference>
<dbReference type="InterPro" id="IPR011701">
    <property type="entry name" value="MFS"/>
</dbReference>
<name>A0A3B7MWT6_9BACT</name>
<proteinExistence type="predicted"/>
<dbReference type="AlphaFoldDB" id="A0A3B7MWT6"/>
<dbReference type="CDD" id="cd17393">
    <property type="entry name" value="MFS_MosC_like"/>
    <property type="match status" value="1"/>
</dbReference>
<gene>
    <name evidence="7" type="ORF">D3H65_28485</name>
</gene>
<evidence type="ECO:0000259" key="6">
    <source>
        <dbReference type="PROSITE" id="PS50850"/>
    </source>
</evidence>